<dbReference type="Pfam" id="PF00560">
    <property type="entry name" value="LRR_1"/>
    <property type="match status" value="1"/>
</dbReference>
<dbReference type="STRING" id="3659.A0A0A0KDT0"/>
<keyword evidence="4 12" id="KW-0732">Signal</keyword>
<dbReference type="PANTHER" id="PTHR48056:SF44">
    <property type="entry name" value="RECEPTOR PROTEIN KINASE CLAVATA1"/>
    <property type="match status" value="1"/>
</dbReference>
<keyword evidence="5" id="KW-0677">Repeat</keyword>
<dbReference type="Proteomes" id="UP000029981">
    <property type="component" value="Chromosome 6"/>
</dbReference>
<evidence type="ECO:0000256" key="10">
    <source>
        <dbReference type="SAM" id="MobiDB-lite"/>
    </source>
</evidence>
<evidence type="ECO:0000256" key="12">
    <source>
        <dbReference type="SAM" id="SignalP"/>
    </source>
</evidence>
<dbReference type="InterPro" id="IPR000719">
    <property type="entry name" value="Prot_kinase_dom"/>
</dbReference>
<dbReference type="OrthoDB" id="4062651at2759"/>
<evidence type="ECO:0000259" key="13">
    <source>
        <dbReference type="PROSITE" id="PS50011"/>
    </source>
</evidence>
<keyword evidence="6 11" id="KW-1133">Transmembrane helix</keyword>
<dbReference type="eggNOG" id="ENOG502QSZ9">
    <property type="taxonomic scope" value="Eukaryota"/>
</dbReference>
<reference evidence="14 15" key="3">
    <citation type="journal article" date="2010" name="BMC Genomics">
        <title>Transcriptome sequencing and comparative analysis of cucumber flowers with different sex types.</title>
        <authorList>
            <person name="Guo S."/>
            <person name="Zheng Y."/>
            <person name="Joung J.G."/>
            <person name="Liu S."/>
            <person name="Zhang Z."/>
            <person name="Crasta O.R."/>
            <person name="Sobral B.W."/>
            <person name="Xu Y."/>
            <person name="Huang S."/>
            <person name="Fei Z."/>
        </authorList>
    </citation>
    <scope>NUCLEOTIDE SEQUENCE [LARGE SCALE GENOMIC DNA]</scope>
    <source>
        <strain evidence="15">cv. 9930</strain>
    </source>
</reference>
<organism evidence="14 15">
    <name type="scientific">Cucumis sativus</name>
    <name type="common">Cucumber</name>
    <dbReference type="NCBI Taxonomy" id="3659"/>
    <lineage>
        <taxon>Eukaryota</taxon>
        <taxon>Viridiplantae</taxon>
        <taxon>Streptophyta</taxon>
        <taxon>Embryophyta</taxon>
        <taxon>Tracheophyta</taxon>
        <taxon>Spermatophyta</taxon>
        <taxon>Magnoliopsida</taxon>
        <taxon>eudicotyledons</taxon>
        <taxon>Gunneridae</taxon>
        <taxon>Pentapetalae</taxon>
        <taxon>rosids</taxon>
        <taxon>fabids</taxon>
        <taxon>Cucurbitales</taxon>
        <taxon>Cucurbitaceae</taxon>
        <taxon>Benincaseae</taxon>
        <taxon>Cucumis</taxon>
    </lineage>
</organism>
<comment type="subcellular location">
    <subcellularLocation>
        <location evidence="1">Membrane</location>
    </subcellularLocation>
</comment>
<feature type="chain" id="PRO_5001972018" description="Protein kinase domain-containing protein" evidence="12">
    <location>
        <begin position="18"/>
        <end position="696"/>
    </location>
</feature>
<evidence type="ECO:0000313" key="14">
    <source>
        <dbReference type="EMBL" id="KGN45936.1"/>
    </source>
</evidence>
<dbReference type="Gene3D" id="1.10.510.10">
    <property type="entry name" value="Transferase(Phosphotransferase) domain 1"/>
    <property type="match status" value="1"/>
</dbReference>
<dbReference type="GO" id="GO:0005886">
    <property type="term" value="C:plasma membrane"/>
    <property type="evidence" value="ECO:0000318"/>
    <property type="project" value="GO_Central"/>
</dbReference>
<dbReference type="InterPro" id="IPR011009">
    <property type="entry name" value="Kinase-like_dom_sf"/>
</dbReference>
<proteinExistence type="predicted"/>
<dbReference type="GO" id="GO:0007165">
    <property type="term" value="P:signal transduction"/>
    <property type="evidence" value="ECO:0000318"/>
    <property type="project" value="GO_Central"/>
</dbReference>
<accession>A0A0A0KDT0</accession>
<keyword evidence="8" id="KW-0675">Receptor</keyword>
<sequence>MNIATLVFWIIQISIHGVGVFSKTKAPDVSALNVMFSSLNSPSQLSGWGSSGGDPCGNSWEGIQCSGSSVTEISLSDFGLSGSMGYQLSNLASVTYFDLSKNNLNGEIPYQLPPNAVHIDLSGNSFTGSVPYSISQMSELEFLNLGHNKLSNQLSDMFGKLAKLKRLDLSFNSISGNLPQSFKKLSSLTVLHIQDNKFSGSINFLADLPLDDLNVANNKFTGWIPESLEDIDNLETVGNSWSTGPAPPPPPGTVSPTNKKSNKEESNKISSAVKSGLVIAGIAMGVLAVIAIVIGMTTKRRRHVSHYLDEDTNQHRSFTPLTSQELAKGNDNNGIDRKSFTSDASVDIKGGVVRPPPAPLDSIRSFSDNQFASRLNSKRRSTSFRAISYSLVDLQTATANFSPSRLLGEGTIGRVYKAKYGDGKVLAVKKIDSTVFQGRRTEEFSEVVAIISKLNHTNIAEVVGFCSEQGHHLFIYEFFTNGSLHEFLHMSDDFSKPLTWNTRVRIALGTARALEYLHEVCSPSIIHMNIKSSNILLDAELNPRLSDYGLATFYKSRRQNPEGGYDAPECSTKGSSYTMKSDIHSLGVVMLELLTGRMPFDSSKAKVEQCLVRWATPQLHDIDALDKMVDPALRGLYPPKSVSRFADIIALCVQSEPEFRPPMSEVVQALVTLVQRSSMNMRDDLGNSRRMDDYDY</sequence>
<evidence type="ECO:0000256" key="2">
    <source>
        <dbReference type="ARBA" id="ARBA00022614"/>
    </source>
</evidence>
<evidence type="ECO:0000256" key="3">
    <source>
        <dbReference type="ARBA" id="ARBA00022692"/>
    </source>
</evidence>
<evidence type="ECO:0000256" key="5">
    <source>
        <dbReference type="ARBA" id="ARBA00022737"/>
    </source>
</evidence>
<dbReference type="Pfam" id="PF08263">
    <property type="entry name" value="LRRNT_2"/>
    <property type="match status" value="1"/>
</dbReference>
<feature type="signal peptide" evidence="12">
    <location>
        <begin position="1"/>
        <end position="17"/>
    </location>
</feature>
<dbReference type="PROSITE" id="PS50011">
    <property type="entry name" value="PROTEIN_KINASE_DOM"/>
    <property type="match status" value="1"/>
</dbReference>
<dbReference type="SUPFAM" id="SSF56112">
    <property type="entry name" value="Protein kinase-like (PK-like)"/>
    <property type="match status" value="1"/>
</dbReference>
<dbReference type="InterPro" id="IPR032675">
    <property type="entry name" value="LRR_dom_sf"/>
</dbReference>
<dbReference type="FunFam" id="1.10.510.10:FF:000095">
    <property type="entry name" value="protein STRUBBELIG-RECEPTOR FAMILY 8"/>
    <property type="match status" value="1"/>
</dbReference>
<dbReference type="GO" id="GO:0005524">
    <property type="term" value="F:ATP binding"/>
    <property type="evidence" value="ECO:0007669"/>
    <property type="project" value="InterPro"/>
</dbReference>
<dbReference type="FunFam" id="3.30.200.20:FF:000125">
    <property type="entry name" value="Protein STRUBBELIG-RECEPTOR FAMILY 8"/>
    <property type="match status" value="1"/>
</dbReference>
<dbReference type="Gramene" id="KGN45936">
    <property type="protein sequence ID" value="KGN45936"/>
    <property type="gene ID" value="Csa_6G024930"/>
</dbReference>
<dbReference type="Pfam" id="PF13855">
    <property type="entry name" value="LRR_8"/>
    <property type="match status" value="1"/>
</dbReference>
<dbReference type="AlphaFoldDB" id="A0A0A0KDT0"/>
<feature type="region of interest" description="Disordered" evidence="10">
    <location>
        <begin position="236"/>
        <end position="267"/>
    </location>
</feature>
<dbReference type="InterPro" id="IPR001611">
    <property type="entry name" value="Leu-rich_rpt"/>
</dbReference>
<dbReference type="GO" id="GO:0004672">
    <property type="term" value="F:protein kinase activity"/>
    <property type="evidence" value="ECO:0000318"/>
    <property type="project" value="GO_Central"/>
</dbReference>
<feature type="transmembrane region" description="Helical" evidence="11">
    <location>
        <begin position="276"/>
        <end position="296"/>
    </location>
</feature>
<dbReference type="Pfam" id="PF00069">
    <property type="entry name" value="Pkinase"/>
    <property type="match status" value="1"/>
</dbReference>
<reference evidence="14 15" key="2">
    <citation type="journal article" date="2009" name="PLoS ONE">
        <title>An integrated genetic and cytogenetic map of the cucumber genome.</title>
        <authorList>
            <person name="Ren Y."/>
            <person name="Zhang Z."/>
            <person name="Liu J."/>
            <person name="Staub J.E."/>
            <person name="Han Y."/>
            <person name="Cheng Z."/>
            <person name="Li X."/>
            <person name="Lu J."/>
            <person name="Miao H."/>
            <person name="Kang H."/>
            <person name="Xie B."/>
            <person name="Gu X."/>
            <person name="Wang X."/>
            <person name="Du Y."/>
            <person name="Jin W."/>
            <person name="Huang S."/>
        </authorList>
    </citation>
    <scope>NUCLEOTIDE SEQUENCE [LARGE SCALE GENOMIC DNA]</scope>
    <source>
        <strain evidence="15">cv. 9930</strain>
    </source>
</reference>
<dbReference type="PANTHER" id="PTHR48056">
    <property type="entry name" value="LRR RECEPTOR-LIKE SERINE/THREONINE-PROTEIN KINASE-RELATED"/>
    <property type="match status" value="1"/>
</dbReference>
<keyword evidence="3 11" id="KW-0812">Transmembrane</keyword>
<evidence type="ECO:0000313" key="15">
    <source>
        <dbReference type="Proteomes" id="UP000029981"/>
    </source>
</evidence>
<dbReference type="FunFam" id="3.80.10.10:FF:000062">
    <property type="entry name" value="protein STRUBBELIG-RECEPTOR FAMILY 3"/>
    <property type="match status" value="1"/>
</dbReference>
<evidence type="ECO:0000256" key="11">
    <source>
        <dbReference type="SAM" id="Phobius"/>
    </source>
</evidence>
<dbReference type="InterPro" id="IPR013210">
    <property type="entry name" value="LRR_N_plant-typ"/>
</dbReference>
<dbReference type="InterPro" id="IPR050647">
    <property type="entry name" value="Plant_LRR-RLKs"/>
</dbReference>
<name>A0A0A0KDT0_CUCSA</name>
<dbReference type="SUPFAM" id="SSF52058">
    <property type="entry name" value="L domain-like"/>
    <property type="match status" value="1"/>
</dbReference>
<evidence type="ECO:0000256" key="9">
    <source>
        <dbReference type="ARBA" id="ARBA00023180"/>
    </source>
</evidence>
<feature type="domain" description="Protein kinase" evidence="13">
    <location>
        <begin position="401"/>
        <end position="673"/>
    </location>
</feature>
<dbReference type="OMA" id="QPMDKKP"/>
<evidence type="ECO:0000256" key="8">
    <source>
        <dbReference type="ARBA" id="ARBA00023170"/>
    </source>
</evidence>
<keyword evidence="2" id="KW-0433">Leucine-rich repeat</keyword>
<evidence type="ECO:0000256" key="7">
    <source>
        <dbReference type="ARBA" id="ARBA00023136"/>
    </source>
</evidence>
<evidence type="ECO:0000256" key="4">
    <source>
        <dbReference type="ARBA" id="ARBA00022729"/>
    </source>
</evidence>
<evidence type="ECO:0000256" key="1">
    <source>
        <dbReference type="ARBA" id="ARBA00004370"/>
    </source>
</evidence>
<dbReference type="Gene3D" id="3.80.10.10">
    <property type="entry name" value="Ribonuclease Inhibitor"/>
    <property type="match status" value="1"/>
</dbReference>
<dbReference type="Gene3D" id="3.30.200.20">
    <property type="entry name" value="Phosphorylase Kinase, domain 1"/>
    <property type="match status" value="1"/>
</dbReference>
<gene>
    <name evidence="14" type="ORF">Csa_6G024930</name>
</gene>
<protein>
    <recommendedName>
        <fullName evidence="13">Protein kinase domain-containing protein</fullName>
    </recommendedName>
</protein>
<evidence type="ECO:0000256" key="6">
    <source>
        <dbReference type="ARBA" id="ARBA00022989"/>
    </source>
</evidence>
<reference evidence="14 15" key="1">
    <citation type="journal article" date="2009" name="Nat. Genet.">
        <title>The genome of the cucumber, Cucumis sativus L.</title>
        <authorList>
            <person name="Huang S."/>
            <person name="Li R."/>
            <person name="Zhang Z."/>
            <person name="Li L."/>
            <person name="Gu X."/>
            <person name="Fan W."/>
            <person name="Lucas W.J."/>
            <person name="Wang X."/>
            <person name="Xie B."/>
            <person name="Ni P."/>
            <person name="Ren Y."/>
            <person name="Zhu H."/>
            <person name="Li J."/>
            <person name="Lin K."/>
            <person name="Jin W."/>
            <person name="Fei Z."/>
            <person name="Li G."/>
            <person name="Staub J."/>
            <person name="Kilian A."/>
            <person name="van der Vossen E.A."/>
            <person name="Wu Y."/>
            <person name="Guo J."/>
            <person name="He J."/>
            <person name="Jia Z."/>
            <person name="Ren Y."/>
            <person name="Tian G."/>
            <person name="Lu Y."/>
            <person name="Ruan J."/>
            <person name="Qian W."/>
            <person name="Wang M."/>
            <person name="Huang Q."/>
            <person name="Li B."/>
            <person name="Xuan Z."/>
            <person name="Cao J."/>
            <person name="Asan"/>
            <person name="Wu Z."/>
            <person name="Zhang J."/>
            <person name="Cai Q."/>
            <person name="Bai Y."/>
            <person name="Zhao B."/>
            <person name="Han Y."/>
            <person name="Li Y."/>
            <person name="Li X."/>
            <person name="Wang S."/>
            <person name="Shi Q."/>
            <person name="Liu S."/>
            <person name="Cho W.K."/>
            <person name="Kim J.Y."/>
            <person name="Xu Y."/>
            <person name="Heller-Uszynska K."/>
            <person name="Miao H."/>
            <person name="Cheng Z."/>
            <person name="Zhang S."/>
            <person name="Wu J."/>
            <person name="Yang Y."/>
            <person name="Kang H."/>
            <person name="Li M."/>
            <person name="Liang H."/>
            <person name="Ren X."/>
            <person name="Shi Z."/>
            <person name="Wen M."/>
            <person name="Jian M."/>
            <person name="Yang H."/>
            <person name="Zhang G."/>
            <person name="Yang Z."/>
            <person name="Chen R."/>
            <person name="Liu S."/>
            <person name="Li J."/>
            <person name="Ma L."/>
            <person name="Liu H."/>
            <person name="Zhou Y."/>
            <person name="Zhao J."/>
            <person name="Fang X."/>
            <person name="Li G."/>
            <person name="Fang L."/>
            <person name="Li Y."/>
            <person name="Liu D."/>
            <person name="Zheng H."/>
            <person name="Zhang Y."/>
            <person name="Qin N."/>
            <person name="Li Z."/>
            <person name="Yang G."/>
            <person name="Yang S."/>
            <person name="Bolund L."/>
            <person name="Kristiansen K."/>
            <person name="Zheng H."/>
            <person name="Li S."/>
            <person name="Zhang X."/>
            <person name="Yang H."/>
            <person name="Wang J."/>
            <person name="Sun R."/>
            <person name="Zhang B."/>
            <person name="Jiang S."/>
            <person name="Wang J."/>
            <person name="Du Y."/>
            <person name="Li S."/>
        </authorList>
    </citation>
    <scope>NUCLEOTIDE SEQUENCE [LARGE SCALE GENOMIC DNA]</scope>
    <source>
        <strain evidence="15">cv. 9930</strain>
    </source>
</reference>
<reference evidence="14 15" key="4">
    <citation type="journal article" date="2011" name="BMC Genomics">
        <title>RNA-Seq improves annotation of protein-coding genes in the cucumber genome.</title>
        <authorList>
            <person name="Li Z."/>
            <person name="Zhang Z."/>
            <person name="Yan P."/>
            <person name="Huang S."/>
            <person name="Fei Z."/>
            <person name="Lin K."/>
        </authorList>
    </citation>
    <scope>NUCLEOTIDE SEQUENCE [LARGE SCALE GENOMIC DNA]</scope>
    <source>
        <strain evidence="15">cv. 9930</strain>
    </source>
</reference>
<keyword evidence="9" id="KW-0325">Glycoprotein</keyword>
<keyword evidence="15" id="KW-1185">Reference proteome</keyword>
<dbReference type="EMBL" id="CM002927">
    <property type="protein sequence ID" value="KGN45936.1"/>
    <property type="molecule type" value="Genomic_DNA"/>
</dbReference>
<keyword evidence="7 11" id="KW-0472">Membrane</keyword>